<dbReference type="Proteomes" id="UP000549250">
    <property type="component" value="Unassembled WGS sequence"/>
</dbReference>
<dbReference type="AlphaFoldDB" id="A0A839T3G8"/>
<accession>A0A839T3G8</accession>
<keyword evidence="1" id="KW-0175">Coiled coil</keyword>
<keyword evidence="3" id="KW-1185">Reference proteome</keyword>
<dbReference type="PROSITE" id="PS51257">
    <property type="entry name" value="PROKAR_LIPOPROTEIN"/>
    <property type="match status" value="1"/>
</dbReference>
<protein>
    <submittedName>
        <fullName evidence="2">Chromosome segregation ATPase</fullName>
    </submittedName>
</protein>
<evidence type="ECO:0000313" key="3">
    <source>
        <dbReference type="Proteomes" id="UP000549250"/>
    </source>
</evidence>
<dbReference type="RefSeq" id="WP_183165983.1">
    <property type="nucleotide sequence ID" value="NZ_JACHXI010000005.1"/>
</dbReference>
<dbReference type="EMBL" id="JACHXI010000005">
    <property type="protein sequence ID" value="MBB3103016.1"/>
    <property type="molecule type" value="Genomic_DNA"/>
</dbReference>
<reference evidence="2 3" key="1">
    <citation type="submission" date="2020-08" db="EMBL/GenBank/DDBJ databases">
        <title>Genomic Encyclopedia of Type Strains, Phase III (KMG-III): the genomes of soil and plant-associated and newly described type strains.</title>
        <authorList>
            <person name="Whitman W."/>
        </authorList>
    </citation>
    <scope>NUCLEOTIDE SEQUENCE [LARGE SCALE GENOMIC DNA]</scope>
    <source>
        <strain evidence="2 3">CECT 4462</strain>
    </source>
</reference>
<sequence length="161" mass="18218">MYRLSIVASTLLLGACTVTQQDCDPRNADASFATKFNCNTQGVYDQRVTHKQQVLLDEQKTNQMFRDVYAAIQKERSEVSSELGKNRSEYASLNKALNALLSDLKKRAQGNQRIQTQIAGIEKDMADVNRQDNTAVMQKQYELQKLQNRVADLESDLGLQK</sequence>
<proteinExistence type="predicted"/>
<organism evidence="2 3">
    <name type="scientific">Azomonas macrocytogenes</name>
    <name type="common">Azotobacter macrocytogenes</name>
    <dbReference type="NCBI Taxonomy" id="69962"/>
    <lineage>
        <taxon>Bacteria</taxon>
        <taxon>Pseudomonadati</taxon>
        <taxon>Pseudomonadota</taxon>
        <taxon>Gammaproteobacteria</taxon>
        <taxon>Pseudomonadales</taxon>
        <taxon>Pseudomonadaceae</taxon>
        <taxon>Azomonas</taxon>
    </lineage>
</organism>
<feature type="coiled-coil region" evidence="1">
    <location>
        <begin position="111"/>
        <end position="156"/>
    </location>
</feature>
<gene>
    <name evidence="2" type="ORF">FHR87_001411</name>
</gene>
<evidence type="ECO:0000256" key="1">
    <source>
        <dbReference type="SAM" id="Coils"/>
    </source>
</evidence>
<evidence type="ECO:0000313" key="2">
    <source>
        <dbReference type="EMBL" id="MBB3103016.1"/>
    </source>
</evidence>
<comment type="caution">
    <text evidence="2">The sequence shown here is derived from an EMBL/GenBank/DDBJ whole genome shotgun (WGS) entry which is preliminary data.</text>
</comment>
<name>A0A839T3G8_AZOMA</name>